<dbReference type="PRINTS" id="PR00598">
    <property type="entry name" value="HTHMARR"/>
</dbReference>
<gene>
    <name evidence="2" type="ordered locus">MULP_00207</name>
</gene>
<dbReference type="InterPro" id="IPR000835">
    <property type="entry name" value="HTH_MarR-typ"/>
</dbReference>
<dbReference type="KEGG" id="mli:MULP_00207"/>
<dbReference type="Proteomes" id="UP000011157">
    <property type="component" value="Chromosome"/>
</dbReference>
<protein>
    <submittedName>
        <fullName evidence="2">MarR family transcriptional regulator</fullName>
    </submittedName>
</protein>
<feature type="domain" description="HTH marR-type" evidence="1">
    <location>
        <begin position="32"/>
        <end position="167"/>
    </location>
</feature>
<dbReference type="Gene3D" id="1.10.10.10">
    <property type="entry name" value="Winged helix-like DNA-binding domain superfamily/Winged helix DNA-binding domain"/>
    <property type="match status" value="1"/>
</dbReference>
<keyword evidence="3" id="KW-1185">Reference proteome</keyword>
<evidence type="ECO:0000259" key="1">
    <source>
        <dbReference type="PROSITE" id="PS50995"/>
    </source>
</evidence>
<dbReference type="InterPro" id="IPR036388">
    <property type="entry name" value="WH-like_DNA-bd_sf"/>
</dbReference>
<evidence type="ECO:0000313" key="2">
    <source>
        <dbReference type="EMBL" id="AGC60338.1"/>
    </source>
</evidence>
<dbReference type="SUPFAM" id="SSF46785">
    <property type="entry name" value="Winged helix' DNA-binding domain"/>
    <property type="match status" value="1"/>
</dbReference>
<dbReference type="PANTHER" id="PTHR33164:SF99">
    <property type="entry name" value="MARR FAMILY REGULATORY PROTEIN"/>
    <property type="match status" value="1"/>
</dbReference>
<dbReference type="PATRIC" id="fig|459424.11.peg.213"/>
<dbReference type="GO" id="GO:0006950">
    <property type="term" value="P:response to stress"/>
    <property type="evidence" value="ECO:0007669"/>
    <property type="project" value="TreeGrafter"/>
</dbReference>
<name>L7V1F9_MYCL1</name>
<dbReference type="EMBL" id="CP003899">
    <property type="protein sequence ID" value="AGC60338.1"/>
    <property type="molecule type" value="Genomic_DNA"/>
</dbReference>
<dbReference type="PROSITE" id="PS50995">
    <property type="entry name" value="HTH_MARR_2"/>
    <property type="match status" value="1"/>
</dbReference>
<evidence type="ECO:0000313" key="3">
    <source>
        <dbReference type="Proteomes" id="UP000011157"/>
    </source>
</evidence>
<dbReference type="Pfam" id="PF12802">
    <property type="entry name" value="MarR_2"/>
    <property type="match status" value="1"/>
</dbReference>
<organism evidence="2 3">
    <name type="scientific">Mycobacterium liflandii (strain 128FXT)</name>
    <dbReference type="NCBI Taxonomy" id="459424"/>
    <lineage>
        <taxon>Bacteria</taxon>
        <taxon>Bacillati</taxon>
        <taxon>Actinomycetota</taxon>
        <taxon>Actinomycetes</taxon>
        <taxon>Mycobacteriales</taxon>
        <taxon>Mycobacteriaceae</taxon>
        <taxon>Mycobacterium</taxon>
        <taxon>Mycobacterium ulcerans group</taxon>
    </lineage>
</organism>
<dbReference type="GO" id="GO:0003700">
    <property type="term" value="F:DNA-binding transcription factor activity"/>
    <property type="evidence" value="ECO:0007669"/>
    <property type="project" value="InterPro"/>
</dbReference>
<sequence>MVTPSRILDKHLVISVVNGRLGVMRRVLDAAWEPTVPALMQLVAATAAPRLRSAFAAAGLDGIRPAQAIGLVPLAGGGLHASDLADRLGVSRQAVAQAVAALERHGYVLRAPDPADARARIIELTPRGRQALRVMRANALDAQRRWQKILGPQRLGELRETLQLLLDAESGA</sequence>
<dbReference type="PANTHER" id="PTHR33164">
    <property type="entry name" value="TRANSCRIPTIONAL REGULATOR, MARR FAMILY"/>
    <property type="match status" value="1"/>
</dbReference>
<dbReference type="AlphaFoldDB" id="L7V1F9"/>
<proteinExistence type="predicted"/>
<dbReference type="HOGENOM" id="CLU_083287_7_0_11"/>
<accession>L7V1F9</accession>
<reference evidence="2 3" key="1">
    <citation type="journal article" date="2013" name="J. Bacteriol.">
        <title>Complete Genome Sequence of the Frog Pathogen Mycobacterium ulcerans Ecovar Liflandii.</title>
        <authorList>
            <person name="Tobias N.J."/>
            <person name="Doig K.D."/>
            <person name="Medema M.H."/>
            <person name="Chen H."/>
            <person name="Haring V."/>
            <person name="Moore R."/>
            <person name="Seemann T."/>
            <person name="Stinear T.P."/>
        </authorList>
    </citation>
    <scope>NUCLEOTIDE SEQUENCE [LARGE SCALE GENOMIC DNA]</scope>
    <source>
        <strain evidence="2 3">128FXT</strain>
    </source>
</reference>
<dbReference type="InterPro" id="IPR039422">
    <property type="entry name" value="MarR/SlyA-like"/>
</dbReference>
<dbReference type="SMART" id="SM00347">
    <property type="entry name" value="HTH_MARR"/>
    <property type="match status" value="1"/>
</dbReference>
<dbReference type="InterPro" id="IPR036390">
    <property type="entry name" value="WH_DNA-bd_sf"/>
</dbReference>